<dbReference type="EMBL" id="AWSE01000001">
    <property type="protein sequence ID" value="ERH25975.1"/>
    <property type="molecule type" value="Genomic_DNA"/>
</dbReference>
<protein>
    <submittedName>
        <fullName evidence="1">Uncharacterized protein</fullName>
    </submittedName>
</protein>
<dbReference type="AlphaFoldDB" id="U1QE25"/>
<reference evidence="1 2" key="1">
    <citation type="submission" date="2013-08" db="EMBL/GenBank/DDBJ databases">
        <authorList>
            <person name="Weinstock G."/>
            <person name="Sodergren E."/>
            <person name="Wylie T."/>
            <person name="Fulton L."/>
            <person name="Fulton R."/>
            <person name="Fronick C."/>
            <person name="O'Laughlin M."/>
            <person name="Godfrey J."/>
            <person name="Miner T."/>
            <person name="Herter B."/>
            <person name="Appelbaum E."/>
            <person name="Cordes M."/>
            <person name="Lek S."/>
            <person name="Wollam A."/>
            <person name="Pepin K.H."/>
            <person name="Palsikar V.B."/>
            <person name="Mitreva M."/>
            <person name="Wilson R.K."/>
        </authorList>
    </citation>
    <scope>NUCLEOTIDE SEQUENCE [LARGE SCALE GENOMIC DNA]</scope>
    <source>
        <strain evidence="1 2">F0542</strain>
    </source>
</reference>
<accession>U1QE25</accession>
<evidence type="ECO:0000313" key="1">
    <source>
        <dbReference type="EMBL" id="ERH25975.1"/>
    </source>
</evidence>
<dbReference type="Proteomes" id="UP000016536">
    <property type="component" value="Unassembled WGS sequence"/>
</dbReference>
<organism evidence="1 2">
    <name type="scientific">Actinomyces johnsonii F0542</name>
    <dbReference type="NCBI Taxonomy" id="1321818"/>
    <lineage>
        <taxon>Bacteria</taxon>
        <taxon>Bacillati</taxon>
        <taxon>Actinomycetota</taxon>
        <taxon>Actinomycetes</taxon>
        <taxon>Actinomycetales</taxon>
        <taxon>Actinomycetaceae</taxon>
        <taxon>Actinomyces</taxon>
    </lineage>
</organism>
<keyword evidence="2" id="KW-1185">Reference proteome</keyword>
<gene>
    <name evidence="1" type="ORF">HMPREF1979_00010</name>
</gene>
<dbReference type="HOGENOM" id="CLU_3264493_0_0_11"/>
<name>U1QE25_9ACTO</name>
<comment type="caution">
    <text evidence="1">The sequence shown here is derived from an EMBL/GenBank/DDBJ whole genome shotgun (WGS) entry which is preliminary data.</text>
</comment>
<sequence>MRKCTNSSFTFFLKEVSVKQTLCSKVTPSNIASSLNEVDKM</sequence>
<evidence type="ECO:0000313" key="2">
    <source>
        <dbReference type="Proteomes" id="UP000016536"/>
    </source>
</evidence>
<proteinExistence type="predicted"/>